<proteinExistence type="predicted"/>
<dbReference type="RefSeq" id="WP_074294162.1">
    <property type="nucleotide sequence ID" value="NZ_FSRU01000001.1"/>
</dbReference>
<dbReference type="EMBL" id="FSRU01000001">
    <property type="protein sequence ID" value="SIO03174.1"/>
    <property type="molecule type" value="Genomic_DNA"/>
</dbReference>
<evidence type="ECO:0000313" key="1">
    <source>
        <dbReference type="EMBL" id="SIO03174.1"/>
    </source>
</evidence>
<organism evidence="1 2">
    <name type="scientific">Paraburkholderia phenazinium</name>
    <dbReference type="NCBI Taxonomy" id="60549"/>
    <lineage>
        <taxon>Bacteria</taxon>
        <taxon>Pseudomonadati</taxon>
        <taxon>Pseudomonadota</taxon>
        <taxon>Betaproteobacteria</taxon>
        <taxon>Burkholderiales</taxon>
        <taxon>Burkholderiaceae</taxon>
        <taxon>Paraburkholderia</taxon>
    </lineage>
</organism>
<dbReference type="Proteomes" id="UP000185151">
    <property type="component" value="Unassembled WGS sequence"/>
</dbReference>
<evidence type="ECO:0000313" key="2">
    <source>
        <dbReference type="Proteomes" id="UP000185151"/>
    </source>
</evidence>
<dbReference type="SUPFAM" id="SSF51182">
    <property type="entry name" value="RmlC-like cupins"/>
    <property type="match status" value="2"/>
</dbReference>
<dbReference type="InterPro" id="IPR011051">
    <property type="entry name" value="RmlC_Cupin_sf"/>
</dbReference>
<dbReference type="OrthoDB" id="7376579at2"/>
<gene>
    <name evidence="1" type="ORF">SAMN05444165_0594</name>
</gene>
<name>A0A1N6G6Q9_9BURK</name>
<dbReference type="AlphaFoldDB" id="A0A1N6G6Q9"/>
<accession>A0A1N6G6Q9</accession>
<reference evidence="1 2" key="1">
    <citation type="submission" date="2016-11" db="EMBL/GenBank/DDBJ databases">
        <authorList>
            <person name="Jaros S."/>
            <person name="Januszkiewicz K."/>
            <person name="Wedrychowicz H."/>
        </authorList>
    </citation>
    <scope>NUCLEOTIDE SEQUENCE [LARGE SCALE GENOMIC DNA]</scope>
    <source>
        <strain evidence="1 2">GAS95</strain>
    </source>
</reference>
<sequence>MKIVPFDDSNWMNDHPLGVVLFKHLLSGEPDSPDNFMYIVGRQDGDFSMPVHRHNFDQIRLPLRGDMNLGRAGVLRENEIGYFPEGLAYGPQEDPLGNALPGERRQLVLQFGGASGYGFMSIEQRRKARDELAEIGQFEGAFYRKPNGKKDWALSAIWEHVFGSKLRYPHPRYKKVIVVDPQSCNWLPLGGQRGVDRKFMGAFSERGVWMEMIRLQPGAAWHSSDPRGRRLLVVLEGDGMAHGQAISYLSALEVESDEALSVSATREMTLFLVGLPPVEVPVVDSGLFDSPEEVVAEDASD</sequence>
<keyword evidence="2" id="KW-1185">Reference proteome</keyword>
<protein>
    <submittedName>
        <fullName evidence="1">Uncharacterized protein</fullName>
    </submittedName>
</protein>